<reference evidence="2 3" key="1">
    <citation type="journal article" date="2020" name="bioRxiv">
        <title>Metabolic contributions of an alphaproteobacterial endosymbiont in the apicomplexan Cardiosporidium cionae.</title>
        <authorList>
            <person name="Hunter E.S."/>
            <person name="Paight C.J."/>
            <person name="Lane C.E."/>
        </authorList>
    </citation>
    <scope>NUCLEOTIDE SEQUENCE [LARGE SCALE GENOMIC DNA]</scope>
    <source>
        <strain evidence="2">ESH_2018</strain>
    </source>
</reference>
<gene>
    <name evidence="2" type="ORF">IE077_000460</name>
</gene>
<feature type="compositionally biased region" description="Basic and acidic residues" evidence="1">
    <location>
        <begin position="1"/>
        <end position="16"/>
    </location>
</feature>
<feature type="region of interest" description="Disordered" evidence="1">
    <location>
        <begin position="1"/>
        <end position="74"/>
    </location>
</feature>
<name>A0ABQ7JGH7_9APIC</name>
<comment type="caution">
    <text evidence="2">The sequence shown here is derived from an EMBL/GenBank/DDBJ whole genome shotgun (WGS) entry which is preliminary data.</text>
</comment>
<evidence type="ECO:0000313" key="3">
    <source>
        <dbReference type="Proteomes" id="UP000823046"/>
    </source>
</evidence>
<organism evidence="2 3">
    <name type="scientific">Cardiosporidium cionae</name>
    <dbReference type="NCBI Taxonomy" id="476202"/>
    <lineage>
        <taxon>Eukaryota</taxon>
        <taxon>Sar</taxon>
        <taxon>Alveolata</taxon>
        <taxon>Apicomplexa</taxon>
        <taxon>Aconoidasida</taxon>
        <taxon>Nephromycida</taxon>
        <taxon>Cardiosporidium</taxon>
    </lineage>
</organism>
<evidence type="ECO:0000313" key="2">
    <source>
        <dbReference type="EMBL" id="KAF8823117.1"/>
    </source>
</evidence>
<keyword evidence="3" id="KW-1185">Reference proteome</keyword>
<protein>
    <recommendedName>
        <fullName evidence="4">Hyaluronan/mRNA-binding protein domain-containing protein</fullName>
    </recommendedName>
</protein>
<sequence>MVNQSKEKPARMDRHSAGKLPAYGSSGVKGGAGKYNWGELCDNNKSPATVEPNDPMFDSEEEKKDKTKQNEIPK</sequence>
<feature type="compositionally biased region" description="Basic and acidic residues" evidence="1">
    <location>
        <begin position="61"/>
        <end position="74"/>
    </location>
</feature>
<evidence type="ECO:0000256" key="1">
    <source>
        <dbReference type="SAM" id="MobiDB-lite"/>
    </source>
</evidence>
<evidence type="ECO:0008006" key="4">
    <source>
        <dbReference type="Google" id="ProtNLM"/>
    </source>
</evidence>
<dbReference type="Proteomes" id="UP000823046">
    <property type="component" value="Unassembled WGS sequence"/>
</dbReference>
<dbReference type="EMBL" id="JADAQX010000001">
    <property type="protein sequence ID" value="KAF8823117.1"/>
    <property type="molecule type" value="Genomic_DNA"/>
</dbReference>
<accession>A0ABQ7JGH7</accession>
<proteinExistence type="predicted"/>